<dbReference type="AlphaFoldDB" id="A0A6A7C779"/>
<organism evidence="7 8">
    <name type="scientific">Piedraia hortae CBS 480.64</name>
    <dbReference type="NCBI Taxonomy" id="1314780"/>
    <lineage>
        <taxon>Eukaryota</taxon>
        <taxon>Fungi</taxon>
        <taxon>Dikarya</taxon>
        <taxon>Ascomycota</taxon>
        <taxon>Pezizomycotina</taxon>
        <taxon>Dothideomycetes</taxon>
        <taxon>Dothideomycetidae</taxon>
        <taxon>Capnodiales</taxon>
        <taxon>Piedraiaceae</taxon>
        <taxon>Piedraia</taxon>
    </lineage>
</organism>
<evidence type="ECO:0000256" key="2">
    <source>
        <dbReference type="ARBA" id="ARBA00022692"/>
    </source>
</evidence>
<dbReference type="PANTHER" id="PTHR13377">
    <property type="entry name" value="PLACENTAL PROTEIN 6"/>
    <property type="match status" value="1"/>
</dbReference>
<evidence type="ECO:0000256" key="5">
    <source>
        <dbReference type="SAM" id="Phobius"/>
    </source>
</evidence>
<dbReference type="FunFam" id="1.20.1540.10:FF:000004">
    <property type="entry name" value="Transmembrane protein 115"/>
    <property type="match status" value="1"/>
</dbReference>
<dbReference type="EMBL" id="MU005965">
    <property type="protein sequence ID" value="KAF2862528.1"/>
    <property type="molecule type" value="Genomic_DNA"/>
</dbReference>
<keyword evidence="4 5" id="KW-0472">Membrane</keyword>
<evidence type="ECO:0000313" key="7">
    <source>
        <dbReference type="EMBL" id="KAF2862528.1"/>
    </source>
</evidence>
<keyword evidence="3 5" id="KW-1133">Transmembrane helix</keyword>
<feature type="chain" id="PRO_5025449385" evidence="6">
    <location>
        <begin position="29"/>
        <end position="339"/>
    </location>
</feature>
<dbReference type="InterPro" id="IPR035952">
    <property type="entry name" value="Rhomboid-like_sf"/>
</dbReference>
<gene>
    <name evidence="7" type="ORF">K470DRAFT_212690</name>
</gene>
<keyword evidence="2 5" id="KW-0812">Transmembrane</keyword>
<evidence type="ECO:0000313" key="8">
    <source>
        <dbReference type="Proteomes" id="UP000799421"/>
    </source>
</evidence>
<proteinExistence type="predicted"/>
<evidence type="ECO:0000256" key="4">
    <source>
        <dbReference type="ARBA" id="ARBA00023136"/>
    </source>
</evidence>
<dbReference type="SMART" id="SM01160">
    <property type="entry name" value="DUF1751"/>
    <property type="match status" value="1"/>
</dbReference>
<feature type="transmembrane region" description="Helical" evidence="5">
    <location>
        <begin position="108"/>
        <end position="131"/>
    </location>
</feature>
<dbReference type="SUPFAM" id="SSF144091">
    <property type="entry name" value="Rhomboid-like"/>
    <property type="match status" value="1"/>
</dbReference>
<dbReference type="Proteomes" id="UP000799421">
    <property type="component" value="Unassembled WGS sequence"/>
</dbReference>
<dbReference type="GO" id="GO:0006890">
    <property type="term" value="P:retrograde vesicle-mediated transport, Golgi to endoplasmic reticulum"/>
    <property type="evidence" value="ECO:0007669"/>
    <property type="project" value="InterPro"/>
</dbReference>
<dbReference type="GO" id="GO:0005794">
    <property type="term" value="C:Golgi apparatus"/>
    <property type="evidence" value="ECO:0007669"/>
    <property type="project" value="TreeGrafter"/>
</dbReference>
<dbReference type="PANTHER" id="PTHR13377:SF3">
    <property type="entry name" value="TRANSMEMBRANE PROTEIN 115"/>
    <property type="match status" value="1"/>
</dbReference>
<dbReference type="Gene3D" id="1.20.1540.10">
    <property type="entry name" value="Rhomboid-like"/>
    <property type="match status" value="1"/>
</dbReference>
<dbReference type="InterPro" id="IPR013861">
    <property type="entry name" value="TMEM115/Pdh1/Rbl19"/>
</dbReference>
<keyword evidence="8" id="KW-1185">Reference proteome</keyword>
<evidence type="ECO:0000256" key="1">
    <source>
        <dbReference type="ARBA" id="ARBA00004141"/>
    </source>
</evidence>
<evidence type="ECO:0000256" key="3">
    <source>
        <dbReference type="ARBA" id="ARBA00022989"/>
    </source>
</evidence>
<reference evidence="7" key="1">
    <citation type="journal article" date="2020" name="Stud. Mycol.">
        <title>101 Dothideomycetes genomes: a test case for predicting lifestyles and emergence of pathogens.</title>
        <authorList>
            <person name="Haridas S."/>
            <person name="Albert R."/>
            <person name="Binder M."/>
            <person name="Bloem J."/>
            <person name="Labutti K."/>
            <person name="Salamov A."/>
            <person name="Andreopoulos B."/>
            <person name="Baker S."/>
            <person name="Barry K."/>
            <person name="Bills G."/>
            <person name="Bluhm B."/>
            <person name="Cannon C."/>
            <person name="Castanera R."/>
            <person name="Culley D."/>
            <person name="Daum C."/>
            <person name="Ezra D."/>
            <person name="Gonzalez J."/>
            <person name="Henrissat B."/>
            <person name="Kuo A."/>
            <person name="Liang C."/>
            <person name="Lipzen A."/>
            <person name="Lutzoni F."/>
            <person name="Magnuson J."/>
            <person name="Mondo S."/>
            <person name="Nolan M."/>
            <person name="Ohm R."/>
            <person name="Pangilinan J."/>
            <person name="Park H.-J."/>
            <person name="Ramirez L."/>
            <person name="Alfaro M."/>
            <person name="Sun H."/>
            <person name="Tritt A."/>
            <person name="Yoshinaga Y."/>
            <person name="Zwiers L.-H."/>
            <person name="Turgeon B."/>
            <person name="Goodwin S."/>
            <person name="Spatafora J."/>
            <person name="Crous P."/>
            <person name="Grigoriev I."/>
        </authorList>
    </citation>
    <scope>NUCLEOTIDE SEQUENCE</scope>
    <source>
        <strain evidence="7">CBS 480.64</strain>
    </source>
</reference>
<accession>A0A6A7C779</accession>
<dbReference type="GO" id="GO:0016020">
    <property type="term" value="C:membrane"/>
    <property type="evidence" value="ECO:0007669"/>
    <property type="project" value="UniProtKB-SubCell"/>
</dbReference>
<feature type="signal peptide" evidence="6">
    <location>
        <begin position="1"/>
        <end position="28"/>
    </location>
</feature>
<sequence length="339" mass="37523">MRVNLPPFTRILLLTVLLLSALNAGLRTQKWNAFAQKSTLAQMSYDYLTSPVWAVPYLVLVPGQSLKFPWTLMTAALIENNVLSLGTSATAVWFGGRYLERSWGTSEFVKFVVFGSVIPNLGAFLVYAVWFTMRKWPEHPTPIQGLIALEAGFLVALKQLVPEHTVSLFKGSIRVRVKHFPAIFTLANIISGPLLGTHTAMWLSLFGFLISWVYLRFFRIMVIESATTGEGTTFKGDASDTFSFVAFFPDVMHPFLSPICDSIYNVLLQLRICTPFSDEAVEAGTQSGRSATLPLRETGRQAEAERRRALALKALDQRLNKLTAVSAEGQSLPGLAVAE</sequence>
<evidence type="ECO:0000256" key="6">
    <source>
        <dbReference type="SAM" id="SignalP"/>
    </source>
</evidence>
<dbReference type="OrthoDB" id="73612at2759"/>
<name>A0A6A7C779_9PEZI</name>
<dbReference type="Pfam" id="PF08551">
    <property type="entry name" value="DUF1751"/>
    <property type="match status" value="1"/>
</dbReference>
<keyword evidence="6" id="KW-0732">Signal</keyword>
<protein>
    <submittedName>
        <fullName evidence="7">DUF1751-domain-containing protein</fullName>
    </submittedName>
</protein>
<comment type="subcellular location">
    <subcellularLocation>
        <location evidence="1">Membrane</location>
        <topology evidence="1">Multi-pass membrane protein</topology>
    </subcellularLocation>
</comment>
<feature type="transmembrane region" description="Helical" evidence="5">
    <location>
        <begin position="182"/>
        <end position="215"/>
    </location>
</feature>